<dbReference type="RefSeq" id="WP_210089903.1">
    <property type="nucleotide sequence ID" value="NZ_JAGGKG010000014.1"/>
</dbReference>
<dbReference type="Pfam" id="PF07728">
    <property type="entry name" value="AAA_5"/>
    <property type="match status" value="1"/>
</dbReference>
<dbReference type="InterPro" id="IPR003593">
    <property type="entry name" value="AAA+_ATPase"/>
</dbReference>
<dbReference type="Gene3D" id="3.40.50.300">
    <property type="entry name" value="P-loop containing nucleotide triphosphate hydrolases"/>
    <property type="match status" value="1"/>
</dbReference>
<dbReference type="InterPro" id="IPR027417">
    <property type="entry name" value="P-loop_NTPase"/>
</dbReference>
<evidence type="ECO:0000313" key="2">
    <source>
        <dbReference type="EMBL" id="MBP1906307.1"/>
    </source>
</evidence>
<evidence type="ECO:0000313" key="3">
    <source>
        <dbReference type="Proteomes" id="UP001519272"/>
    </source>
</evidence>
<organism evidence="2 3">
    <name type="scientific">Paenibacillus turicensis</name>
    <dbReference type="NCBI Taxonomy" id="160487"/>
    <lineage>
        <taxon>Bacteria</taxon>
        <taxon>Bacillati</taxon>
        <taxon>Bacillota</taxon>
        <taxon>Bacilli</taxon>
        <taxon>Bacillales</taxon>
        <taxon>Paenibacillaceae</taxon>
        <taxon>Paenibacillus</taxon>
    </lineage>
</organism>
<evidence type="ECO:0000259" key="1">
    <source>
        <dbReference type="SMART" id="SM00382"/>
    </source>
</evidence>
<dbReference type="PANTHER" id="PTHR37291">
    <property type="entry name" value="5-METHYLCYTOSINE-SPECIFIC RESTRICTION ENZYME B"/>
    <property type="match status" value="1"/>
</dbReference>
<gene>
    <name evidence="2" type="ORF">J2Z32_002956</name>
</gene>
<dbReference type="InterPro" id="IPR052934">
    <property type="entry name" value="Methyl-DNA_Rec/Restrict_Enz"/>
</dbReference>
<name>A0ABS4FUQ2_9BACL</name>
<dbReference type="CDD" id="cd00009">
    <property type="entry name" value="AAA"/>
    <property type="match status" value="1"/>
</dbReference>
<comment type="caution">
    <text evidence="2">The sequence shown here is derived from an EMBL/GenBank/DDBJ whole genome shotgun (WGS) entry which is preliminary data.</text>
</comment>
<dbReference type="InterPro" id="IPR011704">
    <property type="entry name" value="ATPase_dyneun-rel_AAA"/>
</dbReference>
<protein>
    <recommendedName>
        <fullName evidence="1">AAA+ ATPase domain-containing protein</fullName>
    </recommendedName>
</protein>
<feature type="domain" description="AAA+ ATPase" evidence="1">
    <location>
        <begin position="361"/>
        <end position="527"/>
    </location>
</feature>
<dbReference type="SMART" id="SM00382">
    <property type="entry name" value="AAA"/>
    <property type="match status" value="1"/>
</dbReference>
<reference evidence="2 3" key="1">
    <citation type="submission" date="2021-03" db="EMBL/GenBank/DDBJ databases">
        <title>Genomic Encyclopedia of Type Strains, Phase IV (KMG-IV): sequencing the most valuable type-strain genomes for metagenomic binning, comparative biology and taxonomic classification.</title>
        <authorList>
            <person name="Goeker M."/>
        </authorList>
    </citation>
    <scope>NUCLEOTIDE SEQUENCE [LARGE SCALE GENOMIC DNA]</scope>
    <source>
        <strain evidence="2 3">DSM 14349</strain>
    </source>
</reference>
<dbReference type="PANTHER" id="PTHR37291:SF1">
    <property type="entry name" value="TYPE IV METHYL-DIRECTED RESTRICTION ENZYME ECOKMCRB SUBUNIT"/>
    <property type="match status" value="1"/>
</dbReference>
<proteinExistence type="predicted"/>
<dbReference type="EMBL" id="JAGGKG010000014">
    <property type="protein sequence ID" value="MBP1906307.1"/>
    <property type="molecule type" value="Genomic_DNA"/>
</dbReference>
<dbReference type="Proteomes" id="UP001519272">
    <property type="component" value="Unassembled WGS sequence"/>
</dbReference>
<dbReference type="SUPFAM" id="SSF52540">
    <property type="entry name" value="P-loop containing nucleoside triphosphate hydrolases"/>
    <property type="match status" value="1"/>
</dbReference>
<keyword evidence="3" id="KW-1185">Reference proteome</keyword>
<sequence length="650" mass="73478">MAQSSITAPVVLPFSEYKWLWATWTVREIYKNPAIWLKVLRVMYKYEGLEYGVNTSSGQLFHQALNSLGLTDDNNSPISFLQSDRSFLRGYQTYWTNTGVLIPPDKNDNKIGLTPLGKAIATGKMLFKDYVEHMVKKFQLPNPITQYRLLQQWNDNNSNVKPLAFILEVLLELYNRAGFGNAYVTEREAAILIYPLSATMNPGEVCEELLAWRESDPSFNISFMYINAAMESNEFRSIKEFLQFLSAGEFLVATEMAVTDFNINGGVLASTNSVRTCYFLNIIGTGKWNQVATSKQIYDSITLLIEEANNSGYFIADLTKPEIEIKTEYLDYLSVGVNFNATIRTVNFDAQIDQYVELLKDNKQIILSGPPGTGKTRLALQIAEKLEVNNELAQKEMILFHQSSSYEDFIEGIRPNVESTTLSYTYKHGMFKLLCKKAEMSPDKFFVLIIDEINRGNISNIFGELIFLLEPSYRHAEYAVELQYTGESLWVPSNLLIIGTMNSTDKSAIDIDLALRRRFSIINLYPDVAVINSKLNELGVEVSSSDGRIIDIAKTLEGLNSIICSNVGLGDDFQIGQAFLLPQEGKEYNGDFLLKAWNYKILPLLNEYIQLSPSLKGDLSDMGFVIRNGRIQLFSDEDMFNSLHQLSGIV</sequence>
<accession>A0ABS4FUQ2</accession>